<gene>
    <name evidence="3" type="ORF">SAMN05216276_105542</name>
</gene>
<proteinExistence type="predicted"/>
<evidence type="ECO:0000256" key="2">
    <source>
        <dbReference type="SAM" id="Phobius"/>
    </source>
</evidence>
<evidence type="ECO:0000256" key="1">
    <source>
        <dbReference type="SAM" id="MobiDB-lite"/>
    </source>
</evidence>
<dbReference type="EMBL" id="FZOD01000055">
    <property type="protein sequence ID" value="SNT52875.1"/>
    <property type="molecule type" value="Genomic_DNA"/>
</dbReference>
<feature type="compositionally biased region" description="Gly residues" evidence="1">
    <location>
        <begin position="67"/>
        <end position="124"/>
    </location>
</feature>
<dbReference type="Proteomes" id="UP000198282">
    <property type="component" value="Unassembled WGS sequence"/>
</dbReference>
<evidence type="ECO:0000313" key="3">
    <source>
        <dbReference type="EMBL" id="SNT52875.1"/>
    </source>
</evidence>
<evidence type="ECO:0008006" key="5">
    <source>
        <dbReference type="Google" id="ProtNLM"/>
    </source>
</evidence>
<evidence type="ECO:0000313" key="4">
    <source>
        <dbReference type="Proteomes" id="UP000198282"/>
    </source>
</evidence>
<keyword evidence="2" id="KW-1133">Transmembrane helix</keyword>
<feature type="transmembrane region" description="Helical" evidence="2">
    <location>
        <begin position="36"/>
        <end position="57"/>
    </location>
</feature>
<keyword evidence="2" id="KW-0812">Transmembrane</keyword>
<keyword evidence="4" id="KW-1185">Reference proteome</keyword>
<protein>
    <recommendedName>
        <fullName evidence="5">DUF5666 domain-containing protein</fullName>
    </recommendedName>
</protein>
<feature type="region of interest" description="Disordered" evidence="1">
    <location>
        <begin position="66"/>
        <end position="124"/>
    </location>
</feature>
<accession>A0A239NDB9</accession>
<reference evidence="3 4" key="1">
    <citation type="submission" date="2017-06" db="EMBL/GenBank/DDBJ databases">
        <authorList>
            <person name="Kim H.J."/>
            <person name="Triplett B.A."/>
        </authorList>
    </citation>
    <scope>NUCLEOTIDE SEQUENCE [LARGE SCALE GENOMIC DNA]</scope>
    <source>
        <strain evidence="3 4">CGMCC 4.2132</strain>
    </source>
</reference>
<keyword evidence="2" id="KW-0472">Membrane</keyword>
<name>A0A239NDB9_9ACTN</name>
<dbReference type="AlphaFoldDB" id="A0A239NDB9"/>
<sequence length="203" mass="19715">MGDNQDDTVSNGKLLETSPFTGDLENELAARPRRRFSTLTVVLAAGVMLVAGVIVGIQAQKALGGSDAPGGAGTALRQGGGAGGGGFAGGQGGQGAQGAQGAQGQGGGSQGRQGGQGGFGGRQGGFGGLTVGTVQKVDGEKVYVQTTDGSIVIVKTTGDTAVRLAKEGKVTDLKPGGTVTVQGAKADDGSVTATMINEGGGRR</sequence>
<dbReference type="RefSeq" id="WP_179282413.1">
    <property type="nucleotide sequence ID" value="NZ_FZOD01000055.1"/>
</dbReference>
<organism evidence="3 4">
    <name type="scientific">Streptosporangium subroseum</name>
    <dbReference type="NCBI Taxonomy" id="106412"/>
    <lineage>
        <taxon>Bacteria</taxon>
        <taxon>Bacillati</taxon>
        <taxon>Actinomycetota</taxon>
        <taxon>Actinomycetes</taxon>
        <taxon>Streptosporangiales</taxon>
        <taxon>Streptosporangiaceae</taxon>
        <taxon>Streptosporangium</taxon>
    </lineage>
</organism>